<keyword evidence="2" id="KW-0812">Transmembrane</keyword>
<dbReference type="AlphaFoldDB" id="A0AB39TXL7"/>
<keyword evidence="2" id="KW-0472">Membrane</keyword>
<keyword evidence="2" id="KW-1133">Transmembrane helix</keyword>
<evidence type="ECO:0000256" key="1">
    <source>
        <dbReference type="SAM" id="MobiDB-lite"/>
    </source>
</evidence>
<feature type="region of interest" description="Disordered" evidence="1">
    <location>
        <begin position="1"/>
        <end position="20"/>
    </location>
</feature>
<protein>
    <submittedName>
        <fullName evidence="3">Uncharacterized protein</fullName>
    </submittedName>
</protein>
<feature type="compositionally biased region" description="Polar residues" evidence="1">
    <location>
        <begin position="1"/>
        <end position="10"/>
    </location>
</feature>
<feature type="transmembrane region" description="Helical" evidence="2">
    <location>
        <begin position="28"/>
        <end position="48"/>
    </location>
</feature>
<organism evidence="3">
    <name type="scientific">Streptomyces sp. Y1</name>
    <dbReference type="NCBI Taxonomy" id="3238634"/>
    <lineage>
        <taxon>Bacteria</taxon>
        <taxon>Bacillati</taxon>
        <taxon>Actinomycetota</taxon>
        <taxon>Actinomycetes</taxon>
        <taxon>Kitasatosporales</taxon>
        <taxon>Streptomycetaceae</taxon>
        <taxon>Streptomyces</taxon>
    </lineage>
</organism>
<reference evidence="3" key="1">
    <citation type="submission" date="2024-07" db="EMBL/GenBank/DDBJ databases">
        <authorList>
            <person name="Yu S.T."/>
        </authorList>
    </citation>
    <scope>NUCLEOTIDE SEQUENCE</scope>
    <source>
        <strain evidence="3">Y1</strain>
    </source>
</reference>
<sequence>MPTFSTSPSSGDAARHAAPPDRERLHTFLAISWASLHLPVLALLGLAVQRHVDAMPDAPAATVPDLPNP</sequence>
<accession>A0AB39TXL7</accession>
<proteinExistence type="predicted"/>
<evidence type="ECO:0000256" key="2">
    <source>
        <dbReference type="SAM" id="Phobius"/>
    </source>
</evidence>
<dbReference type="RefSeq" id="WP_369185823.1">
    <property type="nucleotide sequence ID" value="NZ_CP163445.1"/>
</dbReference>
<evidence type="ECO:0000313" key="3">
    <source>
        <dbReference type="EMBL" id="XDQ83781.1"/>
    </source>
</evidence>
<name>A0AB39TXL7_9ACTN</name>
<dbReference type="EMBL" id="CP163445">
    <property type="protein sequence ID" value="XDQ83781.1"/>
    <property type="molecule type" value="Genomic_DNA"/>
</dbReference>
<gene>
    <name evidence="3" type="ORF">AB2U05_37385</name>
</gene>